<keyword evidence="2" id="KW-0547">Nucleotide-binding</keyword>
<evidence type="ECO:0000256" key="1">
    <source>
        <dbReference type="ARBA" id="ARBA00007913"/>
    </source>
</evidence>
<dbReference type="EMBL" id="JACJQH010000011">
    <property type="protein sequence ID" value="MBD2195644.1"/>
    <property type="molecule type" value="Genomic_DNA"/>
</dbReference>
<feature type="domain" description="Translation initiation factor IF-2 N-terminal" evidence="7">
    <location>
        <begin position="5"/>
        <end position="51"/>
    </location>
</feature>
<keyword evidence="11" id="KW-1185">Reference proteome</keyword>
<proteinExistence type="inferred from homology"/>
<gene>
    <name evidence="10" type="ORF">H6G24_09105</name>
</gene>
<dbReference type="PANTHER" id="PTHR43788:SF8">
    <property type="entry name" value="DNA-BINDING PROTEIN SMUBP-2"/>
    <property type="match status" value="1"/>
</dbReference>
<comment type="caution">
    <text evidence="10">The sequence shown here is derived from an EMBL/GenBank/DDBJ whole genome shotgun (WGS) entry which is preliminary data.</text>
</comment>
<evidence type="ECO:0000313" key="10">
    <source>
        <dbReference type="EMBL" id="MBD2195644.1"/>
    </source>
</evidence>
<dbReference type="RefSeq" id="WP_190539603.1">
    <property type="nucleotide sequence ID" value="NZ_CAWPNO010000013.1"/>
</dbReference>
<keyword evidence="10" id="KW-0396">Initiation factor</keyword>
<feature type="coiled-coil region" evidence="6">
    <location>
        <begin position="932"/>
        <end position="990"/>
    </location>
</feature>
<keyword evidence="3" id="KW-0378">Hydrolase</keyword>
<keyword evidence="10" id="KW-0648">Protein biosynthesis</keyword>
<keyword evidence="5" id="KW-0067">ATP-binding</keyword>
<reference evidence="10 11" key="1">
    <citation type="journal article" date="2020" name="ISME J.">
        <title>Comparative genomics reveals insights into cyanobacterial evolution and habitat adaptation.</title>
        <authorList>
            <person name="Chen M.Y."/>
            <person name="Teng W.K."/>
            <person name="Zhao L."/>
            <person name="Hu C.X."/>
            <person name="Zhou Y.K."/>
            <person name="Han B.P."/>
            <person name="Song L.R."/>
            <person name="Shu W.S."/>
        </authorList>
    </citation>
    <scope>NUCLEOTIDE SEQUENCE [LARGE SCALE GENOMIC DNA]</scope>
    <source>
        <strain evidence="10 11">FACHB-288</strain>
    </source>
</reference>
<dbReference type="SUPFAM" id="SSF52540">
    <property type="entry name" value="P-loop containing nucleoside triphosphate hydrolases"/>
    <property type="match status" value="1"/>
</dbReference>
<dbReference type="InterPro" id="IPR041677">
    <property type="entry name" value="DNA2/NAM7_AAA_11"/>
</dbReference>
<evidence type="ECO:0000259" key="8">
    <source>
        <dbReference type="Pfam" id="PF13086"/>
    </source>
</evidence>
<keyword evidence="6" id="KW-0175">Coiled coil</keyword>
<dbReference type="CDD" id="cd18808">
    <property type="entry name" value="SF1_C_Upf1"/>
    <property type="match status" value="1"/>
</dbReference>
<dbReference type="InterPro" id="IPR047187">
    <property type="entry name" value="SF1_C_Upf1"/>
</dbReference>
<dbReference type="InterPro" id="IPR041679">
    <property type="entry name" value="DNA2/NAM7-like_C"/>
</dbReference>
<organism evidence="10 11">
    <name type="scientific">Calothrix parietina FACHB-288</name>
    <dbReference type="NCBI Taxonomy" id="2692896"/>
    <lineage>
        <taxon>Bacteria</taxon>
        <taxon>Bacillati</taxon>
        <taxon>Cyanobacteriota</taxon>
        <taxon>Cyanophyceae</taxon>
        <taxon>Nostocales</taxon>
        <taxon>Calotrichaceae</taxon>
        <taxon>Calothrix</taxon>
    </lineage>
</organism>
<dbReference type="PANTHER" id="PTHR43788">
    <property type="entry name" value="DNA2/NAM7 HELICASE FAMILY MEMBER"/>
    <property type="match status" value="1"/>
</dbReference>
<name>A0ABR8A6Z0_9CYAN</name>
<dbReference type="InterPro" id="IPR027417">
    <property type="entry name" value="P-loop_NTPase"/>
</dbReference>
<dbReference type="Pfam" id="PF13086">
    <property type="entry name" value="AAA_11"/>
    <property type="match status" value="2"/>
</dbReference>
<evidence type="ECO:0000256" key="3">
    <source>
        <dbReference type="ARBA" id="ARBA00022801"/>
    </source>
</evidence>
<dbReference type="Pfam" id="PF04760">
    <property type="entry name" value="IF2_N"/>
    <property type="match status" value="1"/>
</dbReference>
<keyword evidence="4" id="KW-0347">Helicase</keyword>
<feature type="domain" description="DNA2/NAM7 helicase helicase" evidence="8">
    <location>
        <begin position="1068"/>
        <end position="1240"/>
    </location>
</feature>
<feature type="domain" description="DNA2/NAM7 helicase helicase" evidence="8">
    <location>
        <begin position="427"/>
        <end position="598"/>
    </location>
</feature>
<dbReference type="GO" id="GO:0003743">
    <property type="term" value="F:translation initiation factor activity"/>
    <property type="evidence" value="ECO:0007669"/>
    <property type="project" value="UniProtKB-KW"/>
</dbReference>
<protein>
    <submittedName>
        <fullName evidence="10">Translation initiation factor IF-2 N-terminal domain-containing protein</fullName>
    </submittedName>
</protein>
<dbReference type="Proteomes" id="UP000658514">
    <property type="component" value="Unassembled WGS sequence"/>
</dbReference>
<sequence length="1500" mass="171166">MNKTKVRIYELASELKLDSKKLLVICDQLNITAKSPSSTISEFEAERVRKAAKPPAAKVASLPANSSRLKKASEDWGYIFVGSTVDNLIRHLEDASTLKAYPEFGERREYAHELLYECVGQRPCLFYIRRKGAGKAAKEEIWELIIATDSPESKLPSRLQKLGKTLAFKAAVQQNSDTGLKLLSVYLLPISRGQSDAYAVPFNLRLLPNHEHHIGIPSSVFPRIAEAPVCGDYIPTEEQLKAWKAFLQIEEKIAQARQFCISYTRYHYNFKRRISFEIDITSATLDGSPENPLDEDNFWGRVRKAKNDDLKLFETAPTGRNWQEGRLIGSIEEIDQKRGTISLNLERELADYLTSGRYQLPTTGFLCFEALGDIKQIQRKKKALDDLNNGRTQNPYLGNFLFDASQARPIQKTVELEPEELLLSTANPGQKAAVETVLSAEDLVLIQGPPGTGKTTVIAEICYQIALRGGRTLIASQANLAVDNALSRLVHNPVIRAIRKGRAEKVGEEGQPFLEDQVIGTWLENTANDCETNLSKRRENVEFYRQLLASVSKFNAYFQAEAEFQQSQQDVNQRLPKLETNVNKQEALYQEAVAKKNQIETLISGLENLLKAPNIVNWEAPEVTNFLPHLKPYTENNHLVKTFLLNVSKAISLTDGLGLLRPQCGAFGLAVWLRETVVSGIPDFRTALIYAQSATVAMLEVAAAVEVFKQHSHNLQQLEKNHQQFFSKQQSLQQTIQTWETRKQEIEAIINAVKEWKSTANHRVAEILANSRQTSQLLTVDLLQLPPELLTLANSQKISLMPANYIVNLPDWELLTKAIAYEIEGNFTDRKGRQHSFSYFLQQNFSQIPLVLENSDIIQWQAIHTQFNNYQYLEINQRKTLVETTRIFIQRIQQTYSNVWEANNSQSTLNKITQELIDIILTNARQCVFQVKTEAEKQLQHLQAQLNELHNNEVAQTQILNTQTQIETARQDANLKLERAINILQELNQQSNVPNQLRTLAEKYLANQAKIWEHPQEFSQHVHTWINHLSQLENLISSIEPFAILTNIQISLEEQLATVAAEITIFQQQLETLKIKIAELAERNQPQPPDTLLSQRQWWEREWQILQDKFKPKSPQPNLYDLEFLRSIKNQFESGEQQLNQDENHLQKYQGFIQDWIAKVRNPSERDRNDLRQIYLDNCNVVGITCVQAAGRDFSEEFQSFDVVIIDEVSKCTPPELLIPALKGKKLVMVGDHRQLPPMMDTNTLEEVVQEIGSSREELQFLEESLFKSQFEEADSSIKQMLTTQYRMHPHIMGAINQFYQGKLECGILQPDIKRAHDLVGELIQPQHHLIWVKMPKETEFQEQREGTSLYNLQEIDVIERICQQFENTWAAKVACGEPKKEIAVITFYGAQLRKIDERLQSELFPSLQIRTGTVDRFQGMERPVVIVSMVRNNNKGDVGFAKKSERVNVAFSRAQELLVIVGCHDLFTQQSGKVGSMYSEVANIVSHHGGFIDVSRIFS</sequence>
<evidence type="ECO:0000259" key="7">
    <source>
        <dbReference type="Pfam" id="PF04760"/>
    </source>
</evidence>
<dbReference type="Gene3D" id="1.10.10.2480">
    <property type="match status" value="1"/>
</dbReference>
<feature type="coiled-coil region" evidence="6">
    <location>
        <begin position="701"/>
        <end position="735"/>
    </location>
</feature>
<dbReference type="InterPro" id="IPR006847">
    <property type="entry name" value="IF2_N"/>
</dbReference>
<dbReference type="CDD" id="cd17934">
    <property type="entry name" value="DEXXQc_Upf1-like"/>
    <property type="match status" value="1"/>
</dbReference>
<feature type="domain" description="DNA2/NAM7 helicase-like C-terminal" evidence="9">
    <location>
        <begin position="1262"/>
        <end position="1465"/>
    </location>
</feature>
<evidence type="ECO:0000256" key="4">
    <source>
        <dbReference type="ARBA" id="ARBA00022806"/>
    </source>
</evidence>
<dbReference type="InterPro" id="IPR050534">
    <property type="entry name" value="Coronavir_polyprotein_1ab"/>
</dbReference>
<evidence type="ECO:0000313" key="11">
    <source>
        <dbReference type="Proteomes" id="UP000658514"/>
    </source>
</evidence>
<dbReference type="Gene3D" id="3.40.50.300">
    <property type="entry name" value="P-loop containing nucleotide triphosphate hydrolases"/>
    <property type="match status" value="3"/>
</dbReference>
<evidence type="ECO:0000259" key="9">
    <source>
        <dbReference type="Pfam" id="PF13087"/>
    </source>
</evidence>
<comment type="similarity">
    <text evidence="1">Belongs to the DNA2/NAM7 helicase family.</text>
</comment>
<dbReference type="Pfam" id="PF13087">
    <property type="entry name" value="AAA_12"/>
    <property type="match status" value="1"/>
</dbReference>
<evidence type="ECO:0000256" key="6">
    <source>
        <dbReference type="SAM" id="Coils"/>
    </source>
</evidence>
<evidence type="ECO:0000256" key="5">
    <source>
        <dbReference type="ARBA" id="ARBA00022840"/>
    </source>
</evidence>
<evidence type="ECO:0000256" key="2">
    <source>
        <dbReference type="ARBA" id="ARBA00022741"/>
    </source>
</evidence>
<accession>A0ABR8A6Z0</accession>